<evidence type="ECO:0000256" key="1">
    <source>
        <dbReference type="ARBA" id="ARBA00007287"/>
    </source>
</evidence>
<dbReference type="PANTHER" id="PTHR34293:SF1">
    <property type="entry name" value="HTH-TYPE TRANSCRIPTIONAL REGULATOR TRMBL2"/>
    <property type="match status" value="1"/>
</dbReference>
<dbReference type="InterPro" id="IPR036390">
    <property type="entry name" value="WH_DNA-bd_sf"/>
</dbReference>
<sequence length="370" mass="41279">MYIVHPQAMDTAELRTALRNAGLSQYQAEAYVALLQLGAASATELADACAVPTARIYDVLRDLESKGYIETYEQDSLHARACDPKSVMEDLKSRAVQLDEAAEEIEARWQQPAVDRHMLSIVKRFETVFNRAEEMIREADGEVQLSVTPEQFDELKPALSEAYENGALVKVVLHPERTDDLEALAQREYRGVATEVRHRTLPTPFVAIVDRTGACFAPHDNSVNQYGVLVDDYTLAYVFHWYFQTALWEVWDVVYDAQTGEPPIVYSDIRHFVQDAEPLVRDGNRIVAHIKGYETDGRDPIEFTGEVTDVYYTAVSTPTDTLSFSELAGQVCLTVEADGETYTVGGWGAVLEDVEANRITIESISGTPDG</sequence>
<dbReference type="Pfam" id="PF11495">
    <property type="entry name" value="Regulator_TrmB"/>
    <property type="match status" value="1"/>
</dbReference>
<dbReference type="InterPro" id="IPR021586">
    <property type="entry name" value="Tscrpt_reg_TrmB_C"/>
</dbReference>
<name>A0A830DT80_9EURY</name>
<feature type="domain" description="Transcription regulator TrmB N-terminal" evidence="2">
    <location>
        <begin position="18"/>
        <end position="83"/>
    </location>
</feature>
<comment type="caution">
    <text evidence="4">The sequence shown here is derived from an EMBL/GenBank/DDBJ whole genome shotgun (WGS) entry which is preliminary data.</text>
</comment>
<dbReference type="EMBL" id="BMCI01000003">
    <property type="protein sequence ID" value="GGC58671.1"/>
    <property type="molecule type" value="Genomic_DNA"/>
</dbReference>
<feature type="domain" description="Transcription regulator TrmB C-terminal" evidence="3">
    <location>
        <begin position="119"/>
        <end position="363"/>
    </location>
</feature>
<gene>
    <name evidence="4" type="ORF">GCM10007209_20770</name>
</gene>
<dbReference type="InterPro" id="IPR051797">
    <property type="entry name" value="TrmB-like"/>
</dbReference>
<evidence type="ECO:0000259" key="3">
    <source>
        <dbReference type="Pfam" id="PF11495"/>
    </source>
</evidence>
<comment type="similarity">
    <text evidence="1">Belongs to the transcriptional regulator TrmB family.</text>
</comment>
<organism evidence="4 5">
    <name type="scientific">Haloferax sulfurifontis</name>
    <dbReference type="NCBI Taxonomy" id="255616"/>
    <lineage>
        <taxon>Archaea</taxon>
        <taxon>Methanobacteriati</taxon>
        <taxon>Methanobacteriota</taxon>
        <taxon>Stenosarchaea group</taxon>
        <taxon>Halobacteria</taxon>
        <taxon>Halobacteriales</taxon>
        <taxon>Haloferacaceae</taxon>
        <taxon>Haloferax</taxon>
    </lineage>
</organism>
<accession>A0A830DT80</accession>
<dbReference type="InterPro" id="IPR036388">
    <property type="entry name" value="WH-like_DNA-bd_sf"/>
</dbReference>
<proteinExistence type="inferred from homology"/>
<protein>
    <recommendedName>
        <fullName evidence="6">TrmB family transcriptional regulator</fullName>
    </recommendedName>
</protein>
<dbReference type="SUPFAM" id="SSF46785">
    <property type="entry name" value="Winged helix' DNA-binding domain"/>
    <property type="match status" value="1"/>
</dbReference>
<dbReference type="Pfam" id="PF01978">
    <property type="entry name" value="TrmB"/>
    <property type="match status" value="1"/>
</dbReference>
<dbReference type="PANTHER" id="PTHR34293">
    <property type="entry name" value="HTH-TYPE TRANSCRIPTIONAL REGULATOR TRMBL2"/>
    <property type="match status" value="1"/>
</dbReference>
<reference evidence="4" key="1">
    <citation type="journal article" date="2014" name="Int. J. Syst. Evol. Microbiol.">
        <title>Complete genome sequence of Corynebacterium casei LMG S-19264T (=DSM 44701T), isolated from a smear-ripened cheese.</title>
        <authorList>
            <consortium name="US DOE Joint Genome Institute (JGI-PGF)"/>
            <person name="Walter F."/>
            <person name="Albersmeier A."/>
            <person name="Kalinowski J."/>
            <person name="Ruckert C."/>
        </authorList>
    </citation>
    <scope>NUCLEOTIDE SEQUENCE</scope>
    <source>
        <strain evidence="4">CCM 7217</strain>
    </source>
</reference>
<evidence type="ECO:0000313" key="5">
    <source>
        <dbReference type="Proteomes" id="UP000646833"/>
    </source>
</evidence>
<evidence type="ECO:0000259" key="2">
    <source>
        <dbReference type="Pfam" id="PF01978"/>
    </source>
</evidence>
<dbReference type="InterPro" id="IPR002831">
    <property type="entry name" value="Tscrpt_reg_TrmB_N"/>
</dbReference>
<evidence type="ECO:0000313" key="4">
    <source>
        <dbReference type="EMBL" id="GGC58671.1"/>
    </source>
</evidence>
<evidence type="ECO:0008006" key="6">
    <source>
        <dbReference type="Google" id="ProtNLM"/>
    </source>
</evidence>
<dbReference type="AlphaFoldDB" id="A0A830DT80"/>
<reference evidence="4" key="2">
    <citation type="submission" date="2020-09" db="EMBL/GenBank/DDBJ databases">
        <authorList>
            <person name="Sun Q."/>
            <person name="Sedlacek I."/>
        </authorList>
    </citation>
    <scope>NUCLEOTIDE SEQUENCE</scope>
    <source>
        <strain evidence="4">CCM 7217</strain>
    </source>
</reference>
<dbReference type="SUPFAM" id="SSF159071">
    <property type="entry name" value="TrmB C-terminal domain-like"/>
    <property type="match status" value="1"/>
</dbReference>
<dbReference type="CDD" id="cd09124">
    <property type="entry name" value="PLDc_like_TrmB_middle"/>
    <property type="match status" value="1"/>
</dbReference>
<dbReference type="Gene3D" id="1.10.10.10">
    <property type="entry name" value="Winged helix-like DNA-binding domain superfamily/Winged helix DNA-binding domain"/>
    <property type="match status" value="1"/>
</dbReference>
<dbReference type="Proteomes" id="UP000646833">
    <property type="component" value="Unassembled WGS sequence"/>
</dbReference>